<dbReference type="PRINTS" id="PR00237">
    <property type="entry name" value="GPCRRHODOPSN"/>
</dbReference>
<dbReference type="GO" id="GO:0005886">
    <property type="term" value="C:plasma membrane"/>
    <property type="evidence" value="ECO:0007669"/>
    <property type="project" value="UniProtKB-SubCell"/>
</dbReference>
<evidence type="ECO:0000256" key="6">
    <source>
        <dbReference type="ARBA" id="ARBA00023040"/>
    </source>
</evidence>
<evidence type="ECO:0000256" key="5">
    <source>
        <dbReference type="ARBA" id="ARBA00022989"/>
    </source>
</evidence>
<sequence length="446" mass="49368">MNVWKDETSYYKYSLHLPEAFPPLIMTHAPAGGQVVYKAMQSPNASGDIRLSCGKHLRPLLAQAAMSLEDSFVVNAEGSGAELYLNVSSVSLHSAAEQHQYNIWPPGIGIAAAYGIIIVVGLVGNVTLMKTCLLVKSMRTVPNLHLSSLALGDLLLLVTCAPVDASRYLVDEWLFGRVGCKMIPFIQLTSVGVSVFTLTALSADRYKAIVKPLDIHRSSISLRVGAIWLLSMTLAIPEAVFSDLHTFTTSHTNETFVTCAPYPHARELHPKIHSTASFLVFYVVPLFIISVYYCFIARSLVRSSADIPAEGHLHLQKQIRSRKRLAKTVLVFVSLFALCWLPSHVIYLYRSYHYDQVDTSLGHFLASVCARILAFANSCVNPFALYLMSKSFSKHFNKQLCCTSPGRLNSQNSDHITQTGGTTLQAVQRFYKQASKTVVSLQIFYL</sequence>
<evidence type="ECO:0000313" key="19">
    <source>
        <dbReference type="EMBL" id="AWP13286.1"/>
    </source>
</evidence>
<keyword evidence="11" id="KW-0325">Glycoprotein</keyword>
<dbReference type="Proteomes" id="UP000246464">
    <property type="component" value="Chromosome 14"/>
</dbReference>
<protein>
    <recommendedName>
        <fullName evidence="14">Gastrin-releasing peptide receptor</fullName>
    </recommendedName>
    <alternativeName>
        <fullName evidence="15">GRP-preferring bombesin receptor</fullName>
    </alternativeName>
</protein>
<reference evidence="19 20" key="1">
    <citation type="submission" date="2017-12" db="EMBL/GenBank/DDBJ databases">
        <title>Integrating genomic resources of turbot (Scophthalmus maximus) in depth evaluation of genetic and physical mapping variation across individuals.</title>
        <authorList>
            <person name="Martinez P."/>
        </authorList>
    </citation>
    <scope>NUCLEOTIDE SEQUENCE [LARGE SCALE GENOMIC DNA]</scope>
</reference>
<feature type="transmembrane region" description="Helical" evidence="17">
    <location>
        <begin position="182"/>
        <end position="201"/>
    </location>
</feature>
<keyword evidence="3" id="KW-0597">Phosphoprotein</keyword>
<gene>
    <name evidence="19" type="ORF">SMAX5B_018559</name>
</gene>
<proteinExistence type="inferred from homology"/>
<evidence type="ECO:0000256" key="4">
    <source>
        <dbReference type="ARBA" id="ARBA00022692"/>
    </source>
</evidence>
<evidence type="ECO:0000256" key="8">
    <source>
        <dbReference type="ARBA" id="ARBA00023139"/>
    </source>
</evidence>
<dbReference type="PROSITE" id="PS50262">
    <property type="entry name" value="G_PROTEIN_RECEP_F1_2"/>
    <property type="match status" value="1"/>
</dbReference>
<keyword evidence="20" id="KW-1185">Reference proteome</keyword>
<dbReference type="SUPFAM" id="SSF81321">
    <property type="entry name" value="Family A G protein-coupled receptor-like"/>
    <property type="match status" value="1"/>
</dbReference>
<comment type="subcellular location">
    <subcellularLocation>
        <location evidence="1">Cell membrane</location>
        <topology evidence="1">Multi-pass membrane protein</topology>
    </subcellularLocation>
</comment>
<keyword evidence="9" id="KW-1015">Disulfide bond</keyword>
<evidence type="ECO:0000256" key="11">
    <source>
        <dbReference type="ARBA" id="ARBA00023180"/>
    </source>
</evidence>
<dbReference type="Gene3D" id="1.20.1070.10">
    <property type="entry name" value="Rhodopsin 7-helix transmembrane proteins"/>
    <property type="match status" value="1"/>
</dbReference>
<keyword evidence="8" id="KW-0564">Palmitate</keyword>
<dbReference type="PANTHER" id="PTHR45695">
    <property type="entry name" value="LEUCOKININ RECEPTOR-RELATED"/>
    <property type="match status" value="1"/>
</dbReference>
<dbReference type="OrthoDB" id="10049706at2759"/>
<dbReference type="EMBL" id="CP026256">
    <property type="protein sequence ID" value="AWP13286.1"/>
    <property type="molecule type" value="Genomic_DNA"/>
</dbReference>
<dbReference type="FunFam" id="1.20.1070.10:FF:000122">
    <property type="entry name" value="Gastrin-releasing peptide receptor"/>
    <property type="match status" value="1"/>
</dbReference>
<feature type="transmembrane region" description="Helical" evidence="17">
    <location>
        <begin position="108"/>
        <end position="128"/>
    </location>
</feature>
<keyword evidence="10 16" id="KW-0675">Receptor</keyword>
<dbReference type="PROSITE" id="PS00237">
    <property type="entry name" value="G_PROTEIN_RECEP_F1_1"/>
    <property type="match status" value="1"/>
</dbReference>
<evidence type="ECO:0000256" key="15">
    <source>
        <dbReference type="ARBA" id="ARBA00077781"/>
    </source>
</evidence>
<dbReference type="InterPro" id="IPR017452">
    <property type="entry name" value="GPCR_Rhodpsn_7TM"/>
</dbReference>
<feature type="transmembrane region" description="Helical" evidence="17">
    <location>
        <begin position="361"/>
        <end position="388"/>
    </location>
</feature>
<dbReference type="Pfam" id="PF00001">
    <property type="entry name" value="7tm_1"/>
    <property type="match status" value="1"/>
</dbReference>
<evidence type="ECO:0000256" key="16">
    <source>
        <dbReference type="RuleBase" id="RU000688"/>
    </source>
</evidence>
<feature type="transmembrane region" description="Helical" evidence="17">
    <location>
        <begin position="329"/>
        <end position="349"/>
    </location>
</feature>
<evidence type="ECO:0000256" key="2">
    <source>
        <dbReference type="ARBA" id="ARBA00022475"/>
    </source>
</evidence>
<evidence type="ECO:0000256" key="1">
    <source>
        <dbReference type="ARBA" id="ARBA00004651"/>
    </source>
</evidence>
<accession>A0A2U9CBX3</accession>
<evidence type="ECO:0000256" key="12">
    <source>
        <dbReference type="ARBA" id="ARBA00023224"/>
    </source>
</evidence>
<dbReference type="AlphaFoldDB" id="A0A2U9CBX3"/>
<keyword evidence="7 17" id="KW-0472">Membrane</keyword>
<evidence type="ECO:0000313" key="20">
    <source>
        <dbReference type="Proteomes" id="UP000246464"/>
    </source>
</evidence>
<keyword evidence="13" id="KW-0449">Lipoprotein</keyword>
<dbReference type="SMART" id="SM01381">
    <property type="entry name" value="7TM_GPCR_Srsx"/>
    <property type="match status" value="1"/>
</dbReference>
<keyword evidence="4 16" id="KW-0812">Transmembrane</keyword>
<dbReference type="PANTHER" id="PTHR45695:SF7">
    <property type="entry name" value="GASTRIN-RELEASING PEPTIDE RECEPTOR"/>
    <property type="match status" value="1"/>
</dbReference>
<keyword evidence="12 16" id="KW-0807">Transducer</keyword>
<keyword evidence="6 16" id="KW-0297">G-protein coupled receptor</keyword>
<dbReference type="GO" id="GO:0008188">
    <property type="term" value="F:neuropeptide receptor activity"/>
    <property type="evidence" value="ECO:0007669"/>
    <property type="project" value="TreeGrafter"/>
</dbReference>
<feature type="transmembrane region" description="Helical" evidence="17">
    <location>
        <begin position="276"/>
        <end position="295"/>
    </location>
</feature>
<dbReference type="PRINTS" id="PR00358">
    <property type="entry name" value="BOMBESINR"/>
</dbReference>
<evidence type="ECO:0000256" key="14">
    <source>
        <dbReference type="ARBA" id="ARBA00073996"/>
    </source>
</evidence>
<evidence type="ECO:0000256" key="10">
    <source>
        <dbReference type="ARBA" id="ARBA00023170"/>
    </source>
</evidence>
<keyword evidence="5 17" id="KW-1133">Transmembrane helix</keyword>
<feature type="transmembrane region" description="Helical" evidence="17">
    <location>
        <begin position="149"/>
        <end position="170"/>
    </location>
</feature>
<evidence type="ECO:0000256" key="3">
    <source>
        <dbReference type="ARBA" id="ARBA00022553"/>
    </source>
</evidence>
<comment type="similarity">
    <text evidence="16">Belongs to the G-protein coupled receptor 1 family.</text>
</comment>
<evidence type="ECO:0000256" key="7">
    <source>
        <dbReference type="ARBA" id="ARBA00023136"/>
    </source>
</evidence>
<feature type="domain" description="G-protein coupled receptors family 1 profile" evidence="18">
    <location>
        <begin position="124"/>
        <end position="385"/>
    </location>
</feature>
<organism evidence="19 20">
    <name type="scientific">Scophthalmus maximus</name>
    <name type="common">Turbot</name>
    <name type="synonym">Psetta maxima</name>
    <dbReference type="NCBI Taxonomy" id="52904"/>
    <lineage>
        <taxon>Eukaryota</taxon>
        <taxon>Metazoa</taxon>
        <taxon>Chordata</taxon>
        <taxon>Craniata</taxon>
        <taxon>Vertebrata</taxon>
        <taxon>Euteleostomi</taxon>
        <taxon>Actinopterygii</taxon>
        <taxon>Neopterygii</taxon>
        <taxon>Teleostei</taxon>
        <taxon>Neoteleostei</taxon>
        <taxon>Acanthomorphata</taxon>
        <taxon>Carangaria</taxon>
        <taxon>Pleuronectiformes</taxon>
        <taxon>Pleuronectoidei</taxon>
        <taxon>Scophthalmidae</taxon>
        <taxon>Scophthalmus</taxon>
    </lineage>
</organism>
<evidence type="ECO:0000256" key="17">
    <source>
        <dbReference type="SAM" id="Phobius"/>
    </source>
</evidence>
<dbReference type="InterPro" id="IPR001556">
    <property type="entry name" value="Bombsn_rcpt-like"/>
</dbReference>
<keyword evidence="2" id="KW-1003">Cell membrane</keyword>
<evidence type="ECO:0000256" key="9">
    <source>
        <dbReference type="ARBA" id="ARBA00023157"/>
    </source>
</evidence>
<name>A0A2U9CBX3_SCOMX</name>
<evidence type="ECO:0000259" key="18">
    <source>
        <dbReference type="PROSITE" id="PS50262"/>
    </source>
</evidence>
<evidence type="ECO:0000256" key="13">
    <source>
        <dbReference type="ARBA" id="ARBA00023288"/>
    </source>
</evidence>
<dbReference type="InterPro" id="IPR000276">
    <property type="entry name" value="GPCR_Rhodpsn"/>
</dbReference>
<dbReference type="STRING" id="52904.ENSSMAP00000031281"/>
<feature type="transmembrane region" description="Helical" evidence="17">
    <location>
        <begin position="222"/>
        <end position="241"/>
    </location>
</feature>